<dbReference type="InterPro" id="IPR036741">
    <property type="entry name" value="TAFII-230_TBP-bd_sf"/>
</dbReference>
<evidence type="ECO:0000256" key="8">
    <source>
        <dbReference type="ARBA" id="ARBA00023242"/>
    </source>
</evidence>
<dbReference type="Pfam" id="PF09247">
    <property type="entry name" value="TBP-binding"/>
    <property type="match status" value="1"/>
</dbReference>
<evidence type="ECO:0000256" key="11">
    <source>
        <dbReference type="SAM" id="MobiDB-lite"/>
    </source>
</evidence>
<keyword evidence="7" id="KW-0804">Transcription</keyword>
<dbReference type="SMART" id="SM00297">
    <property type="entry name" value="BROMO"/>
    <property type="match status" value="1"/>
</dbReference>
<feature type="region of interest" description="Disordered" evidence="11">
    <location>
        <begin position="1604"/>
        <end position="1623"/>
    </location>
</feature>
<feature type="compositionally biased region" description="Pro residues" evidence="11">
    <location>
        <begin position="381"/>
        <end position="390"/>
    </location>
</feature>
<dbReference type="GO" id="GO:0016251">
    <property type="term" value="F:RNA polymerase II general transcription initiation factor activity"/>
    <property type="evidence" value="ECO:0007669"/>
    <property type="project" value="InterPro"/>
</dbReference>
<protein>
    <recommendedName>
        <fullName evidence="9">Transcription initiation factor TFIID subunit 1</fullName>
    </recommendedName>
</protein>
<comment type="caution">
    <text evidence="14">The sequence shown here is derived from an EMBL/GenBank/DDBJ whole genome shotgun (WGS) entry which is preliminary data.</text>
</comment>
<dbReference type="Gene3D" id="1.10.1100.10">
    <property type="entry name" value="TAFII-230 TBP-binding domain"/>
    <property type="match status" value="1"/>
</dbReference>
<dbReference type="Proteomes" id="UP001489004">
    <property type="component" value="Unassembled WGS sequence"/>
</dbReference>
<evidence type="ECO:0000256" key="10">
    <source>
        <dbReference type="PROSITE-ProRule" id="PRU00035"/>
    </source>
</evidence>
<dbReference type="InterPro" id="IPR022591">
    <property type="entry name" value="TAF1_HAT_dom"/>
</dbReference>
<sequence>MSSDGEDEDNRGTMRNFLFGNVNQDGELEDDYLDEDAKESLAALEDEQLGLSVDGIQDLQKSRGKGNSPSEGQQAKAKDAASYSDEEELAADEDPHPAPRPAPVKTTLPAGLLQAAHAAAAAGRRQQAAAPTQQPAAQRSAGPRMSSAVAAQLAKAKAAGIDLPVLATDGRGALLRFSELFGAQLTASSTLEGTDDALAASKPVLRPVRAPRAEANKGEDVVLDDVDDEEQALHLQGAGVVGLMSADEEGEHGSEAEEEEEEEGEEEAQAAPQQPEPQQAQREEQHAALAQRRRTKRVRGGEPFVPGPASLDQEGGFAAVPDASFEAAHQQEWEAGILWESDKEAGQDAEAAPESEATAGNDPGQIGPLALVAPANASMPPAAPRPPRFAPPGQLGPLPATTAGEGSHKAAVRLHPQQLRLDAPSPSAAPASGADPTAMEVDGQPSPPDTQALAVPDGEAQVAAAARSVPPRSPLPQVLREYNRWLVGDQWLSEVVWDGRESLAGYRPRLLLDMNDPRMVFEMMRGHDKAPWDNAPATVRPALPKITPVLAQLQTGRQGEAEALLARYNVSKDHLYSQKSRRKEKGLQASFCKHALPASTFSTLPVKHTNKPEMAHRPVGYWTPLQLQTKPAEQGGLVPVKLSSLVCAQNSPLSQTFKDVNLQQTTGGQLWEQAKAGKFGKVGDEKVTLYQRGAIPRKIKPTAPLGGPNTTPELPFEVAAVFTQLKPLPSSLANTVPDPSSGMPNKPPGAFAKKKDLTARDGHIVLLEYVEEHPLLLARPGMGVRLTTFYRKRSPTDAGHQKLANPEEAWRVGHIDPLQPDDDPPFLGDIKPGAAQLAVEANMFRSAAFPYPPAHTDFLVVRNAAGALAVRELTGTLIVGQQEPHIRVPAPHSKDAKELEERRLVALVTRELRNRMAKWDKRRKGQPPGVSVQDLLDLFKGLTDAVVRRCLRDKCECEPRGDGDEEEDTYVLRLGAQPPVEGELRKMITPDQWCAYESKILSQIRTSAMGCREPDRINALPMDKFKLAAEQLPQDPTMAKAVAALELAARGTSWTLTDNFISCIMEQRGALALQGPGDPSGRGRGVSFMKEARKPMEEAKPAGLQKREVGSIMGTAADLRRLSMDKAREALKKFGLQDEQLEGLTRWNLIALVRNFSSAAAADDSEIGKQFGSKYARATRMSQVELQLLRQRTCQQIFDRQAAALGSVGEDDTEEEDEEEDNFGDELENLLAEDEDKPDAKAKKATMPTDEAEEEALMREMREEGLTSGAAAEAGPSRPKGPKPKLEAAAGDRRVRRTITYTQEGGATATREVIYTNRDQIFTLNSMFARDGKEGTAAMGWGSRTIKGGASRKGGASAAQQAGGKARKAGKPKLGTRVCTSCGGVGHNKNSRNCPNSSNYQPPTARQGREPGSDEEEEDPEALFKPLPSKSRGGAKRRQSTEGGAGGSKRQRAEGGEEAPRLAKARSLKAANTGRKALNRLLAKILADVKKASPANEIQAFKLAVDKRQAPDYNTWVATGDEMHLDRIASKLRNNKYASRQEFLNDCHQILKNATAYNTPGAGAHGYPALIGHAQALWQRCQEEVVVMDAELAEAEALVRQEAAGGPGEGGAGGEGGPLPVQEAPTHWLECNSCGRWRITTAEVVAAFENKNWYCSDNFTRPGASCDDPPDPGSDAQDGGEQLPDPMAVEGGEGMNADGQMDGDGSALPAM</sequence>
<keyword evidence="8" id="KW-0539">Nucleus</keyword>
<dbReference type="InterPro" id="IPR036427">
    <property type="entry name" value="Bromodomain-like_sf"/>
</dbReference>
<dbReference type="InterPro" id="IPR009067">
    <property type="entry name" value="TAF_II_230-bd"/>
</dbReference>
<feature type="compositionally biased region" description="Low complexity" evidence="11">
    <location>
        <begin position="423"/>
        <end position="432"/>
    </location>
</feature>
<dbReference type="GO" id="GO:0008270">
    <property type="term" value="F:zinc ion binding"/>
    <property type="evidence" value="ECO:0007669"/>
    <property type="project" value="UniProtKB-KW"/>
</dbReference>
<feature type="compositionally biased region" description="Basic and acidic residues" evidence="11">
    <location>
        <begin position="1284"/>
        <end position="1293"/>
    </location>
</feature>
<dbReference type="Pfam" id="PF12157">
    <property type="entry name" value="DUF3591"/>
    <property type="match status" value="1"/>
</dbReference>
<feature type="compositionally biased region" description="Low complexity" evidence="11">
    <location>
        <begin position="1347"/>
        <end position="1364"/>
    </location>
</feature>
<feature type="region of interest" description="Disordered" evidence="11">
    <location>
        <begin position="1659"/>
        <end position="1711"/>
    </location>
</feature>
<reference evidence="14 15" key="1">
    <citation type="journal article" date="2024" name="Nat. Commun.">
        <title>Phylogenomics reveals the evolutionary origins of lichenization in chlorophyte algae.</title>
        <authorList>
            <person name="Puginier C."/>
            <person name="Libourel C."/>
            <person name="Otte J."/>
            <person name="Skaloud P."/>
            <person name="Haon M."/>
            <person name="Grisel S."/>
            <person name="Petersen M."/>
            <person name="Berrin J.G."/>
            <person name="Delaux P.M."/>
            <person name="Dal Grande F."/>
            <person name="Keller J."/>
        </authorList>
    </citation>
    <scope>NUCLEOTIDE SEQUENCE [LARGE SCALE GENOMIC DNA]</scope>
    <source>
        <strain evidence="14 15">SAG 2043</strain>
    </source>
</reference>
<dbReference type="PROSITE" id="PS50014">
    <property type="entry name" value="BROMODOMAIN_2"/>
    <property type="match status" value="1"/>
</dbReference>
<dbReference type="GO" id="GO:0005669">
    <property type="term" value="C:transcription factor TFIID complex"/>
    <property type="evidence" value="ECO:0007669"/>
    <property type="project" value="InterPro"/>
</dbReference>
<keyword evidence="5" id="KW-0805">Transcription regulation</keyword>
<feature type="compositionally biased region" description="Low complexity" evidence="11">
    <location>
        <begin position="269"/>
        <end position="280"/>
    </location>
</feature>
<evidence type="ECO:0000256" key="4">
    <source>
        <dbReference type="ARBA" id="ARBA00022833"/>
    </source>
</evidence>
<organism evidence="14 15">
    <name type="scientific">[Myrmecia] bisecta</name>
    <dbReference type="NCBI Taxonomy" id="41462"/>
    <lineage>
        <taxon>Eukaryota</taxon>
        <taxon>Viridiplantae</taxon>
        <taxon>Chlorophyta</taxon>
        <taxon>core chlorophytes</taxon>
        <taxon>Trebouxiophyceae</taxon>
        <taxon>Trebouxiales</taxon>
        <taxon>Trebouxiaceae</taxon>
        <taxon>Myrmecia</taxon>
    </lineage>
</organism>
<feature type="region of interest" description="Disordered" evidence="11">
    <location>
        <begin position="246"/>
        <end position="316"/>
    </location>
</feature>
<feature type="compositionally biased region" description="Basic and acidic residues" evidence="11">
    <location>
        <begin position="1451"/>
        <end position="1461"/>
    </location>
</feature>
<keyword evidence="2" id="KW-0479">Metal-binding</keyword>
<dbReference type="InterPro" id="IPR001487">
    <property type="entry name" value="Bromodomain"/>
</dbReference>
<evidence type="ECO:0000256" key="3">
    <source>
        <dbReference type="ARBA" id="ARBA00022771"/>
    </source>
</evidence>
<dbReference type="SUPFAM" id="SSF47370">
    <property type="entry name" value="Bromodomain"/>
    <property type="match status" value="1"/>
</dbReference>
<evidence type="ECO:0000313" key="14">
    <source>
        <dbReference type="EMBL" id="KAK9820492.1"/>
    </source>
</evidence>
<keyword evidence="4" id="KW-0862">Zinc</keyword>
<dbReference type="Gene3D" id="1.20.920.10">
    <property type="entry name" value="Bromodomain-like"/>
    <property type="match status" value="1"/>
</dbReference>
<feature type="compositionally biased region" description="Basic and acidic residues" evidence="11">
    <location>
        <begin position="1256"/>
        <end position="1265"/>
    </location>
</feature>
<dbReference type="InterPro" id="IPR040240">
    <property type="entry name" value="TAF1"/>
</dbReference>
<accession>A0AAW1QGF8</accession>
<proteinExistence type="predicted"/>
<gene>
    <name evidence="14" type="ORF">WJX72_010852</name>
</gene>
<feature type="region of interest" description="Disordered" evidence="11">
    <location>
        <begin position="343"/>
        <end position="410"/>
    </location>
</feature>
<dbReference type="SUPFAM" id="SSF47055">
    <property type="entry name" value="TAF(II)230 TBP-binding fragment"/>
    <property type="match status" value="1"/>
</dbReference>
<feature type="region of interest" description="Disordered" evidence="11">
    <location>
        <begin position="1230"/>
        <end position="1293"/>
    </location>
</feature>
<dbReference type="Pfam" id="PF00439">
    <property type="entry name" value="Bromodomain"/>
    <property type="match status" value="1"/>
</dbReference>
<keyword evidence="3" id="KW-0863">Zinc-finger</keyword>
<evidence type="ECO:0000259" key="13">
    <source>
        <dbReference type="PROSITE" id="PS51050"/>
    </source>
</evidence>
<evidence type="ECO:0000313" key="15">
    <source>
        <dbReference type="Proteomes" id="UP001489004"/>
    </source>
</evidence>
<dbReference type="PANTHER" id="PTHR13900:SF0">
    <property type="entry name" value="TRANSCRIPTION INITIATION FACTOR TFIID SUBUNIT 1"/>
    <property type="match status" value="1"/>
</dbReference>
<evidence type="ECO:0000256" key="7">
    <source>
        <dbReference type="ARBA" id="ARBA00023163"/>
    </source>
</evidence>
<keyword evidence="6 10" id="KW-0103">Bromodomain</keyword>
<feature type="compositionally biased region" description="Low complexity" evidence="11">
    <location>
        <begin position="108"/>
        <end position="141"/>
    </location>
</feature>
<evidence type="ECO:0000259" key="12">
    <source>
        <dbReference type="PROSITE" id="PS50014"/>
    </source>
</evidence>
<feature type="region of interest" description="Disordered" evidence="11">
    <location>
        <begin position="1"/>
        <end position="22"/>
    </location>
</feature>
<evidence type="ECO:0000256" key="1">
    <source>
        <dbReference type="ARBA" id="ARBA00004123"/>
    </source>
</evidence>
<feature type="region of interest" description="Disordered" evidence="11">
    <location>
        <begin position="422"/>
        <end position="453"/>
    </location>
</feature>
<dbReference type="GO" id="GO:0051123">
    <property type="term" value="P:RNA polymerase II preinitiation complex assembly"/>
    <property type="evidence" value="ECO:0007669"/>
    <property type="project" value="TreeGrafter"/>
</dbReference>
<feature type="compositionally biased region" description="Polar residues" evidence="11">
    <location>
        <begin position="1391"/>
        <end position="1404"/>
    </location>
</feature>
<dbReference type="Gene3D" id="3.30.40.100">
    <property type="match status" value="1"/>
</dbReference>
<feature type="region of interest" description="Disordered" evidence="11">
    <location>
        <begin position="37"/>
        <end position="144"/>
    </location>
</feature>
<dbReference type="EMBL" id="JALJOR010000003">
    <property type="protein sequence ID" value="KAK9820492.1"/>
    <property type="molecule type" value="Genomic_DNA"/>
</dbReference>
<dbReference type="PANTHER" id="PTHR13900">
    <property type="entry name" value="TRANSCRIPTION INITIATION FACTOR TFIID"/>
    <property type="match status" value="1"/>
</dbReference>
<evidence type="ECO:0000256" key="2">
    <source>
        <dbReference type="ARBA" id="ARBA00022723"/>
    </source>
</evidence>
<evidence type="ECO:0000256" key="5">
    <source>
        <dbReference type="ARBA" id="ARBA00023015"/>
    </source>
</evidence>
<name>A0AAW1QGF8_9CHLO</name>
<evidence type="ECO:0000256" key="9">
    <source>
        <dbReference type="ARBA" id="ARBA00040102"/>
    </source>
</evidence>
<feature type="domain" description="CW-type" evidence="13">
    <location>
        <begin position="1622"/>
        <end position="1674"/>
    </location>
</feature>
<evidence type="ECO:0000256" key="6">
    <source>
        <dbReference type="ARBA" id="ARBA00023117"/>
    </source>
</evidence>
<feature type="compositionally biased region" description="Gly residues" evidence="11">
    <location>
        <begin position="1605"/>
        <end position="1617"/>
    </location>
</feature>
<dbReference type="GO" id="GO:0017025">
    <property type="term" value="F:TBP-class protein binding"/>
    <property type="evidence" value="ECO:0007669"/>
    <property type="project" value="InterPro"/>
</dbReference>
<comment type="subcellular location">
    <subcellularLocation>
        <location evidence="1">Nucleus</location>
    </subcellularLocation>
</comment>
<dbReference type="GO" id="GO:0004402">
    <property type="term" value="F:histone acetyltransferase activity"/>
    <property type="evidence" value="ECO:0007669"/>
    <property type="project" value="InterPro"/>
</dbReference>
<dbReference type="InterPro" id="IPR011124">
    <property type="entry name" value="Znf_CW"/>
</dbReference>
<feature type="compositionally biased region" description="Acidic residues" evidence="11">
    <location>
        <begin position="246"/>
        <end position="268"/>
    </location>
</feature>
<feature type="domain" description="Bromo" evidence="12">
    <location>
        <begin position="1493"/>
        <end position="1565"/>
    </location>
</feature>
<keyword evidence="15" id="KW-1185">Reference proteome</keyword>
<feature type="region of interest" description="Disordered" evidence="11">
    <location>
        <begin position="1339"/>
        <end position="1470"/>
    </location>
</feature>
<dbReference type="PROSITE" id="PS51050">
    <property type="entry name" value="ZF_CW"/>
    <property type="match status" value="1"/>
</dbReference>
<dbReference type="Pfam" id="PF07496">
    <property type="entry name" value="zf-CW"/>
    <property type="match status" value="1"/>
</dbReference>